<evidence type="ECO:0000313" key="2">
    <source>
        <dbReference type="Proteomes" id="UP001159405"/>
    </source>
</evidence>
<accession>A0ABN8MZD3</accession>
<dbReference type="EMBL" id="CALNXK010000007">
    <property type="protein sequence ID" value="CAH3039213.1"/>
    <property type="molecule type" value="Genomic_DNA"/>
</dbReference>
<organism evidence="1 2">
    <name type="scientific">Porites lobata</name>
    <dbReference type="NCBI Taxonomy" id="104759"/>
    <lineage>
        <taxon>Eukaryota</taxon>
        <taxon>Metazoa</taxon>
        <taxon>Cnidaria</taxon>
        <taxon>Anthozoa</taxon>
        <taxon>Hexacorallia</taxon>
        <taxon>Scleractinia</taxon>
        <taxon>Fungiina</taxon>
        <taxon>Poritidae</taxon>
        <taxon>Porites</taxon>
    </lineage>
</organism>
<name>A0ABN8MZD3_9CNID</name>
<protein>
    <submittedName>
        <fullName evidence="1">Uncharacterized protein</fullName>
    </submittedName>
</protein>
<evidence type="ECO:0000313" key="1">
    <source>
        <dbReference type="EMBL" id="CAH3039213.1"/>
    </source>
</evidence>
<gene>
    <name evidence="1" type="ORF">PLOB_00043081</name>
</gene>
<keyword evidence="2" id="KW-1185">Reference proteome</keyword>
<sequence>MATVAARGAINCCRSLFFSASRQIGKSSTFVYSPCVGVRCWPTVVSCQTCRRWQTTASGAGETTYGEIEEEKEESWLEKAKKRSWLWRWLNDIHEIEARMMTEEEYNERERMVEKLMDRYFDTPDAKFDLDIFGEIFDLLIKYNDREAVKMFWSLMEEMQVEPDPEMREKVEKYLVKAKEESWAWW</sequence>
<proteinExistence type="predicted"/>
<comment type="caution">
    <text evidence="1">The sequence shown here is derived from an EMBL/GenBank/DDBJ whole genome shotgun (WGS) entry which is preliminary data.</text>
</comment>
<dbReference type="Proteomes" id="UP001159405">
    <property type="component" value="Unassembled WGS sequence"/>
</dbReference>
<reference evidence="1 2" key="1">
    <citation type="submission" date="2022-05" db="EMBL/GenBank/DDBJ databases">
        <authorList>
            <consortium name="Genoscope - CEA"/>
            <person name="William W."/>
        </authorList>
    </citation>
    <scope>NUCLEOTIDE SEQUENCE [LARGE SCALE GENOMIC DNA]</scope>
</reference>